<gene>
    <name evidence="5" type="ordered locus">Hsero_1328</name>
</gene>
<keyword evidence="3" id="KW-0804">Transcription</keyword>
<evidence type="ECO:0000313" key="5">
    <source>
        <dbReference type="EMBL" id="ADJ62844.1"/>
    </source>
</evidence>
<dbReference type="InterPro" id="IPR036388">
    <property type="entry name" value="WH-like_DNA-bd_sf"/>
</dbReference>
<dbReference type="Gene3D" id="1.10.10.10">
    <property type="entry name" value="Winged helix-like DNA-binding domain superfamily/Winged helix DNA-binding domain"/>
    <property type="match status" value="1"/>
</dbReference>
<keyword evidence="2" id="KW-0238">DNA-binding</keyword>
<dbReference type="Proteomes" id="UP000000329">
    <property type="component" value="Chromosome"/>
</dbReference>
<dbReference type="EMBL" id="CP002039">
    <property type="protein sequence ID" value="ADJ62844.1"/>
    <property type="molecule type" value="Genomic_DNA"/>
</dbReference>
<dbReference type="SMART" id="SM00347">
    <property type="entry name" value="HTH_MARR"/>
    <property type="match status" value="1"/>
</dbReference>
<dbReference type="KEGG" id="hse:Hsero_1328"/>
<dbReference type="AlphaFoldDB" id="D8IP24"/>
<organism evidence="5 6">
    <name type="scientific">Herbaspirillum seropedicae (strain SmR1)</name>
    <dbReference type="NCBI Taxonomy" id="757424"/>
    <lineage>
        <taxon>Bacteria</taxon>
        <taxon>Pseudomonadati</taxon>
        <taxon>Pseudomonadota</taxon>
        <taxon>Betaproteobacteria</taxon>
        <taxon>Burkholderiales</taxon>
        <taxon>Oxalobacteraceae</taxon>
        <taxon>Herbaspirillum</taxon>
    </lineage>
</organism>
<evidence type="ECO:0000256" key="1">
    <source>
        <dbReference type="ARBA" id="ARBA00023015"/>
    </source>
</evidence>
<dbReference type="STRING" id="757424.Hsero_1328"/>
<dbReference type="SUPFAM" id="SSF46785">
    <property type="entry name" value="Winged helix' DNA-binding domain"/>
    <property type="match status" value="1"/>
</dbReference>
<dbReference type="PRINTS" id="PR00598">
    <property type="entry name" value="HTHMARR"/>
</dbReference>
<keyword evidence="6" id="KW-1185">Reference proteome</keyword>
<dbReference type="eggNOG" id="COG1846">
    <property type="taxonomic scope" value="Bacteria"/>
</dbReference>
<reference evidence="5 6" key="1">
    <citation type="submission" date="2010-04" db="EMBL/GenBank/DDBJ databases">
        <title>The genome of Herbaspirillum seropedicae SmR1, an endophytic, nitrogen-fixing, plant-growth promoting beta-Proteobacteria.</title>
        <authorList>
            <person name="Pedrosa F.O."/>
            <person name="Monteiro R.A."/>
            <person name="Wassem R."/>
            <person name="Cruz L.M."/>
            <person name="Ayub R.A."/>
            <person name="Colauto N.B."/>
            <person name="Fernandez M.A."/>
            <person name="Fungaro M.H.P."/>
            <person name="Grisard E.C."/>
            <person name="Hungria M."/>
            <person name="Madeira H.M.F."/>
            <person name="Nodari R.O."/>
            <person name="Osaku C.A."/>
            <person name="Petzl-Erler M.L."/>
            <person name="Terenzi H."/>
            <person name="Vieira L.G.E."/>
            <person name="Almeida M.I.M."/>
            <person name="Alves L.R."/>
            <person name="Arantes O.M.N."/>
            <person name="Balsanelli E."/>
            <person name="Barcellos F.G."/>
            <person name="Baura V.A."/>
            <person name="Binde D.R."/>
            <person name="Campo R.J."/>
            <person name="Chubatsu L.S."/>
            <person name="Chueire L.M.O."/>
            <person name="Ciferri R.R."/>
            <person name="Correa L.C."/>
            <person name="da Conceicao Silva J.L."/>
            <person name="Dabul A.N.G."/>
            <person name="Dambros B.P."/>
            <person name="Faoro H."/>
            <person name="Favetti A."/>
            <person name="Friedermann G."/>
            <person name="Furlaneto M.C."/>
            <person name="Gasques L.S."/>
            <person name="Gimenes C.C.T."/>
            <person name="Gioppo N.M.R."/>
            <person name="Glienke-Blanco C."/>
            <person name="Godoy L.P."/>
            <person name="Guerra M.P."/>
            <person name="Karp S."/>
            <person name="Kava-Cordeiro V."/>
            <person name="Margarido V.P."/>
            <person name="Mathioni S.M."/>
            <person name="Menck-Soares M.A."/>
            <person name="Murace N.K."/>
            <person name="Nicolas M.F."/>
            <person name="Oliveira C.E.C."/>
            <person name="Pagnan N.A.B."/>
            <person name="Pamphile J.A."/>
            <person name="Patussi E.V."/>
            <person name="Pereira L.F.P."/>
            <person name="Pereira-Ferrari L."/>
            <person name="Pinto F.G.S."/>
            <person name="Precoma C."/>
            <person name="Prioli A.J."/>
            <person name="Prioli S.M.A.P."/>
            <person name="Raittz R.T."/>
            <person name="Ramos H.J.O."/>
            <person name="Ribeiro E.M.S.F."/>
            <person name="Rigo L.U."/>
            <person name="Rocha C.L.M.S.C."/>
            <person name="Rocha S.N."/>
            <person name="Santos K."/>
            <person name="Satori D."/>
            <person name="Silva A.G."/>
            <person name="Simao R.C.G."/>
            <person name="Soares M.A.M."/>
            <person name="Souza E.M."/>
            <person name="Steffens M.B.R."/>
            <person name="Steindel M."/>
            <person name="Tadra-Sfeir M.Z."/>
            <person name="Takahashi E.K."/>
            <person name="Torres R.A."/>
            <person name="Valle J.S."/>
            <person name="Vernal J.I."/>
            <person name="Vilas-Boas L.A."/>
            <person name="Watanabe M.A.E."/>
            <person name="Weiss V.A."/>
            <person name="Yates M.A."/>
            <person name="Souza E.M."/>
        </authorList>
    </citation>
    <scope>NUCLEOTIDE SEQUENCE [LARGE SCALE GENOMIC DNA]</scope>
    <source>
        <strain evidence="5 6">SmR1</strain>
    </source>
</reference>
<feature type="domain" description="HTH marR-type" evidence="4">
    <location>
        <begin position="22"/>
        <end position="154"/>
    </location>
</feature>
<evidence type="ECO:0000313" key="6">
    <source>
        <dbReference type="Proteomes" id="UP000000329"/>
    </source>
</evidence>
<accession>D8IP24</accession>
<keyword evidence="1" id="KW-0805">Transcription regulation</keyword>
<dbReference type="InterPro" id="IPR036390">
    <property type="entry name" value="WH_DNA-bd_sf"/>
</dbReference>
<evidence type="ECO:0000256" key="2">
    <source>
        <dbReference type="ARBA" id="ARBA00023125"/>
    </source>
</evidence>
<dbReference type="GO" id="GO:0003700">
    <property type="term" value="F:DNA-binding transcription factor activity"/>
    <property type="evidence" value="ECO:0007669"/>
    <property type="project" value="InterPro"/>
</dbReference>
<dbReference type="PANTHER" id="PTHR42756:SF1">
    <property type="entry name" value="TRANSCRIPTIONAL REPRESSOR OF EMRAB OPERON"/>
    <property type="match status" value="1"/>
</dbReference>
<dbReference type="Pfam" id="PF01047">
    <property type="entry name" value="MarR"/>
    <property type="match status" value="1"/>
</dbReference>
<dbReference type="PANTHER" id="PTHR42756">
    <property type="entry name" value="TRANSCRIPTIONAL REGULATOR, MARR"/>
    <property type="match status" value="1"/>
</dbReference>
<evidence type="ECO:0000259" key="4">
    <source>
        <dbReference type="PROSITE" id="PS50995"/>
    </source>
</evidence>
<dbReference type="InterPro" id="IPR000835">
    <property type="entry name" value="HTH_MarR-typ"/>
</dbReference>
<evidence type="ECO:0000256" key="3">
    <source>
        <dbReference type="ARBA" id="ARBA00023163"/>
    </source>
</evidence>
<name>D8IP24_HERSS</name>
<dbReference type="HOGENOM" id="CLU_083287_4_0_4"/>
<proteinExistence type="predicted"/>
<dbReference type="PROSITE" id="PS50995">
    <property type="entry name" value="HTH_MARR_2"/>
    <property type="match status" value="1"/>
</dbReference>
<protein>
    <submittedName>
        <fullName evidence="5">MarR family transcription regulator protein</fullName>
    </submittedName>
</protein>
<sequence>MPSHSSPVPMTKKTVSAQYHFSDQIGHLLRRAYQRHAAIFQQHIPDSQLTAAQFVTLCAIRDLETCSLSDIVKVTAIDQATIRGIVERLKARGLIELSHDEADRRKVLVSLSKSAATLVADTVPFAAQISEATYGNLNPAERVALVFLLRKMIEE</sequence>
<dbReference type="GO" id="GO:0003677">
    <property type="term" value="F:DNA binding"/>
    <property type="evidence" value="ECO:0007669"/>
    <property type="project" value="UniProtKB-KW"/>
</dbReference>